<evidence type="ECO:0000313" key="6">
    <source>
        <dbReference type="Proteomes" id="UP001597211"/>
    </source>
</evidence>
<dbReference type="PANTHER" id="PTHR44942">
    <property type="entry name" value="METHYLTRANSF_11 DOMAIN-CONTAINING PROTEIN"/>
    <property type="match status" value="1"/>
</dbReference>
<keyword evidence="2 5" id="KW-0489">Methyltransferase</keyword>
<proteinExistence type="inferred from homology"/>
<evidence type="ECO:0000256" key="3">
    <source>
        <dbReference type="ARBA" id="ARBA00022679"/>
    </source>
</evidence>
<evidence type="ECO:0000256" key="2">
    <source>
        <dbReference type="ARBA" id="ARBA00022603"/>
    </source>
</evidence>
<evidence type="ECO:0000256" key="1">
    <source>
        <dbReference type="ARBA" id="ARBA00008361"/>
    </source>
</evidence>
<feature type="domain" description="Methyltransferase type 11" evidence="4">
    <location>
        <begin position="48"/>
        <end position="142"/>
    </location>
</feature>
<comment type="similarity">
    <text evidence="1">Belongs to the methyltransferase superfamily.</text>
</comment>
<protein>
    <submittedName>
        <fullName evidence="5">Class I SAM-dependent methyltransferase</fullName>
        <ecNumber evidence="5">2.1.1.-</ecNumber>
    </submittedName>
</protein>
<dbReference type="EMBL" id="JBHTKZ010000002">
    <property type="protein sequence ID" value="MFD1180103.1"/>
    <property type="molecule type" value="Genomic_DNA"/>
</dbReference>
<keyword evidence="3 5" id="KW-0808">Transferase</keyword>
<dbReference type="GO" id="GO:0008168">
    <property type="term" value="F:methyltransferase activity"/>
    <property type="evidence" value="ECO:0007669"/>
    <property type="project" value="UniProtKB-KW"/>
</dbReference>
<dbReference type="RefSeq" id="WP_240267861.1">
    <property type="nucleotide sequence ID" value="NZ_JAKSXN010000005.1"/>
</dbReference>
<reference evidence="6" key="1">
    <citation type="journal article" date="2019" name="Int. J. Syst. Evol. Microbiol.">
        <title>The Global Catalogue of Microorganisms (GCM) 10K type strain sequencing project: providing services to taxonomists for standard genome sequencing and annotation.</title>
        <authorList>
            <consortium name="The Broad Institute Genomics Platform"/>
            <consortium name="The Broad Institute Genome Sequencing Center for Infectious Disease"/>
            <person name="Wu L."/>
            <person name="Ma J."/>
        </authorList>
    </citation>
    <scope>NUCLEOTIDE SEQUENCE [LARGE SCALE GENOMIC DNA]</scope>
    <source>
        <strain evidence="6">CCUG 48216</strain>
    </source>
</reference>
<evidence type="ECO:0000259" key="4">
    <source>
        <dbReference type="Pfam" id="PF08241"/>
    </source>
</evidence>
<evidence type="ECO:0000313" key="5">
    <source>
        <dbReference type="EMBL" id="MFD1180103.1"/>
    </source>
</evidence>
<dbReference type="InterPro" id="IPR029063">
    <property type="entry name" value="SAM-dependent_MTases_sf"/>
</dbReference>
<dbReference type="EC" id="2.1.1.-" evidence="5"/>
<dbReference type="GO" id="GO:0032259">
    <property type="term" value="P:methylation"/>
    <property type="evidence" value="ECO:0007669"/>
    <property type="project" value="UniProtKB-KW"/>
</dbReference>
<organism evidence="5 6">
    <name type="scientific">Paenibacillus timonensis</name>
    <dbReference type="NCBI Taxonomy" id="225915"/>
    <lineage>
        <taxon>Bacteria</taxon>
        <taxon>Bacillati</taxon>
        <taxon>Bacillota</taxon>
        <taxon>Bacilli</taxon>
        <taxon>Bacillales</taxon>
        <taxon>Paenibacillaceae</taxon>
        <taxon>Paenibacillus</taxon>
    </lineage>
</organism>
<dbReference type="Pfam" id="PF08241">
    <property type="entry name" value="Methyltransf_11"/>
    <property type="match status" value="1"/>
</dbReference>
<name>A0ABW3S5N6_9BACL</name>
<dbReference type="SUPFAM" id="SSF53335">
    <property type="entry name" value="S-adenosyl-L-methionine-dependent methyltransferases"/>
    <property type="match status" value="1"/>
</dbReference>
<sequence>MSKKIRQNNVDRFSGFGDLYDQSRPKAPVDLIDILTMYLGRSPELVADVGCGTGLSSFIWLEHAEHIVGIEPNDDMRAVANSRWQESGRPAHLQFVKGLSYELPLEPSSVDLITCSQSFHWMDPQPTLQEFARVLRPGGIFAAYDCDWPPVSTPELEQAYEQLIQLADQRVNERIENGKEAYKWPKDQHLQQIQQSGLFRYSREIVFHHWECCDADRFANLALSQGGLQTALKLGADEIASAAEQFRAQVKRAFGAEIRNILFGYRMRLGVK</sequence>
<keyword evidence="6" id="KW-1185">Reference proteome</keyword>
<dbReference type="PANTHER" id="PTHR44942:SF4">
    <property type="entry name" value="METHYLTRANSFERASE TYPE 11 DOMAIN-CONTAINING PROTEIN"/>
    <property type="match status" value="1"/>
</dbReference>
<accession>A0ABW3S5N6</accession>
<dbReference type="CDD" id="cd02440">
    <property type="entry name" value="AdoMet_MTases"/>
    <property type="match status" value="1"/>
</dbReference>
<dbReference type="InterPro" id="IPR013216">
    <property type="entry name" value="Methyltransf_11"/>
</dbReference>
<comment type="caution">
    <text evidence="5">The sequence shown here is derived from an EMBL/GenBank/DDBJ whole genome shotgun (WGS) entry which is preliminary data.</text>
</comment>
<gene>
    <name evidence="5" type="ORF">ACFQ2Z_01905</name>
</gene>
<dbReference type="InterPro" id="IPR051052">
    <property type="entry name" value="Diverse_substrate_MTase"/>
</dbReference>
<dbReference type="Proteomes" id="UP001597211">
    <property type="component" value="Unassembled WGS sequence"/>
</dbReference>
<dbReference type="Gene3D" id="3.40.50.150">
    <property type="entry name" value="Vaccinia Virus protein VP39"/>
    <property type="match status" value="1"/>
</dbReference>